<accession>A0A4Q0I316</accession>
<keyword evidence="2" id="KW-1185">Reference proteome</keyword>
<name>A0A4Q0I316_9FIRM</name>
<comment type="caution">
    <text evidence="1">The sequence shown here is derived from an EMBL/GenBank/DDBJ whole genome shotgun (WGS) entry which is preliminary data.</text>
</comment>
<dbReference type="RefSeq" id="WP_083225265.1">
    <property type="nucleotide sequence ID" value="NZ_RLII01000015.1"/>
</dbReference>
<sequence length="53" mass="6167">MSEINKSDRRALTEEDTKRLIQIINNIKFGTVTIIIQDGKVIQIEKNEKIRLV</sequence>
<reference evidence="2" key="1">
    <citation type="submission" date="2018-11" db="EMBL/GenBank/DDBJ databases">
        <title>Genome sequencing of a novel mesophilic and cellulolytic organism within the genus Hungateiclostridium.</title>
        <authorList>
            <person name="Rettenmaier R."/>
            <person name="Liebl W."/>
            <person name="Zverlov V."/>
        </authorList>
    </citation>
    <scope>NUCLEOTIDE SEQUENCE [LARGE SCALE GENOMIC DNA]</scope>
    <source>
        <strain evidence="2">N2K1</strain>
    </source>
</reference>
<evidence type="ECO:0000313" key="2">
    <source>
        <dbReference type="Proteomes" id="UP000289166"/>
    </source>
</evidence>
<dbReference type="EMBL" id="RLII01000015">
    <property type="protein sequence ID" value="RXE58623.1"/>
    <property type="molecule type" value="Genomic_DNA"/>
</dbReference>
<protein>
    <submittedName>
        <fullName evidence="1">DUF2292 domain-containing protein</fullName>
    </submittedName>
</protein>
<dbReference type="Proteomes" id="UP000289166">
    <property type="component" value="Unassembled WGS sequence"/>
</dbReference>
<dbReference type="InterPro" id="IPR018743">
    <property type="entry name" value="DUF2292"/>
</dbReference>
<evidence type="ECO:0000313" key="1">
    <source>
        <dbReference type="EMBL" id="RXE58623.1"/>
    </source>
</evidence>
<dbReference type="Pfam" id="PF10055">
    <property type="entry name" value="DUF2292"/>
    <property type="match status" value="1"/>
</dbReference>
<dbReference type="AlphaFoldDB" id="A0A4Q0I316"/>
<organism evidence="1 2">
    <name type="scientific">Acetivibrio mesophilus</name>
    <dbReference type="NCBI Taxonomy" id="2487273"/>
    <lineage>
        <taxon>Bacteria</taxon>
        <taxon>Bacillati</taxon>
        <taxon>Bacillota</taxon>
        <taxon>Clostridia</taxon>
        <taxon>Eubacteriales</taxon>
        <taxon>Oscillospiraceae</taxon>
        <taxon>Acetivibrio</taxon>
    </lineage>
</organism>
<gene>
    <name evidence="1" type="ORF">EFD62_11390</name>
</gene>
<proteinExistence type="predicted"/>
<dbReference type="OrthoDB" id="1684946at2"/>